<dbReference type="AlphaFoldDB" id="A0A2S3QV42"/>
<sequence>MLEPFAQKHGILYLAVTKSKHFLFISWDKTARIVSYRGWPREVRISPPFALLIYRINNINNFDKHQ</sequence>
<comment type="caution">
    <text evidence="1">The sequence shown here is derived from an EMBL/GenBank/DDBJ whole genome shotgun (WGS) entry which is preliminary data.</text>
</comment>
<evidence type="ECO:0000313" key="2">
    <source>
        <dbReference type="Proteomes" id="UP000237466"/>
    </source>
</evidence>
<dbReference type="Proteomes" id="UP000237466">
    <property type="component" value="Unassembled WGS sequence"/>
</dbReference>
<gene>
    <name evidence="1" type="ORF">CRN52_22385</name>
</gene>
<evidence type="ECO:0000313" key="1">
    <source>
        <dbReference type="EMBL" id="POB41743.1"/>
    </source>
</evidence>
<proteinExistence type="predicted"/>
<dbReference type="EMBL" id="PDGH01000146">
    <property type="protein sequence ID" value="POB41743.1"/>
    <property type="molecule type" value="Genomic_DNA"/>
</dbReference>
<accession>A0A2S3QV42</accession>
<organism evidence="1 2">
    <name type="scientific">Vibrio vulnificus</name>
    <dbReference type="NCBI Taxonomy" id="672"/>
    <lineage>
        <taxon>Bacteria</taxon>
        <taxon>Pseudomonadati</taxon>
        <taxon>Pseudomonadota</taxon>
        <taxon>Gammaproteobacteria</taxon>
        <taxon>Vibrionales</taxon>
        <taxon>Vibrionaceae</taxon>
        <taxon>Vibrio</taxon>
    </lineage>
</organism>
<name>A0A2S3QV42_VIBVL</name>
<protein>
    <submittedName>
        <fullName evidence="1">Uncharacterized protein</fullName>
    </submittedName>
</protein>
<reference evidence="1 2" key="1">
    <citation type="journal article" date="2018" name="Front. Microbiol.">
        <title>Phylogeny of Vibrio vulnificus from the Analysis of the Core-Genome: Implications for Intra-Species Taxonomy.</title>
        <authorList>
            <person name="Roig F.J."/>
            <person name="Gonzalez-Candelas F."/>
            <person name="Sanjuan E."/>
            <person name="Fouz B."/>
            <person name="Feil E.J."/>
            <person name="Llorens C."/>
            <person name="Baker-Austin C."/>
            <person name="Oliver J.D."/>
            <person name="Danin-Poleg Y."/>
            <person name="Gibas C.J."/>
            <person name="Kashi Y."/>
            <person name="Gulig P.A."/>
            <person name="Morrison S.S."/>
            <person name="Amaro C."/>
        </authorList>
    </citation>
    <scope>NUCLEOTIDE SEQUENCE [LARGE SCALE GENOMIC DNA]</scope>
    <source>
        <strain evidence="1 2">CECT4608</strain>
    </source>
</reference>